<gene>
    <name evidence="2" type="ORF">PSEUBRA_SCAF12g01722</name>
</gene>
<organism evidence="2 3">
    <name type="scientific">Kalmanozyma brasiliensis (strain GHG001)</name>
    <name type="common">Yeast</name>
    <name type="synonym">Pseudozyma brasiliensis</name>
    <dbReference type="NCBI Taxonomy" id="1365824"/>
    <lineage>
        <taxon>Eukaryota</taxon>
        <taxon>Fungi</taxon>
        <taxon>Dikarya</taxon>
        <taxon>Basidiomycota</taxon>
        <taxon>Ustilaginomycotina</taxon>
        <taxon>Ustilaginomycetes</taxon>
        <taxon>Ustilaginales</taxon>
        <taxon>Ustilaginaceae</taxon>
        <taxon>Kalmanozyma</taxon>
    </lineage>
</organism>
<dbReference type="eggNOG" id="ENOG502S69W">
    <property type="taxonomic scope" value="Eukaryota"/>
</dbReference>
<protein>
    <recommendedName>
        <fullName evidence="4">HypA-like protein</fullName>
    </recommendedName>
</protein>
<dbReference type="Proteomes" id="UP000019377">
    <property type="component" value="Unassembled WGS sequence"/>
</dbReference>
<dbReference type="STRING" id="1365824.V5F1I3"/>
<keyword evidence="3" id="KW-1185">Reference proteome</keyword>
<evidence type="ECO:0000256" key="1">
    <source>
        <dbReference type="ARBA" id="ARBA00023002"/>
    </source>
</evidence>
<dbReference type="Pfam" id="PF14027">
    <property type="entry name" value="Questin_oxidase"/>
    <property type="match status" value="1"/>
</dbReference>
<dbReference type="PANTHER" id="PTHR35870">
    <property type="entry name" value="PROTEIN, PUTATIVE (AFU_ORTHOLOGUE AFUA_5G03330)-RELATED"/>
    <property type="match status" value="1"/>
</dbReference>
<dbReference type="GO" id="GO:0016491">
    <property type="term" value="F:oxidoreductase activity"/>
    <property type="evidence" value="ECO:0007669"/>
    <property type="project" value="UniProtKB-KW"/>
</dbReference>
<dbReference type="PANTHER" id="PTHR35870:SF1">
    <property type="entry name" value="PROTEIN, PUTATIVE (AFU_ORTHOLOGUE AFUA_5G03330)-RELATED"/>
    <property type="match status" value="1"/>
</dbReference>
<dbReference type="GeneID" id="27416982"/>
<dbReference type="OMA" id="WLKIARM"/>
<dbReference type="RefSeq" id="XP_016294143.1">
    <property type="nucleotide sequence ID" value="XM_016434378.1"/>
</dbReference>
<evidence type="ECO:0000313" key="3">
    <source>
        <dbReference type="Proteomes" id="UP000019377"/>
    </source>
</evidence>
<proteinExistence type="predicted"/>
<keyword evidence="1" id="KW-0560">Oxidoreductase</keyword>
<evidence type="ECO:0000313" key="2">
    <source>
        <dbReference type="EMBL" id="EST09154.1"/>
    </source>
</evidence>
<dbReference type="HOGENOM" id="CLU_019145_1_0_1"/>
<dbReference type="OrthoDB" id="10004862at2759"/>
<dbReference type="EMBL" id="KI545854">
    <property type="protein sequence ID" value="EST09154.1"/>
    <property type="molecule type" value="Genomic_DNA"/>
</dbReference>
<dbReference type="AlphaFoldDB" id="V5F1I3"/>
<dbReference type="InterPro" id="IPR025337">
    <property type="entry name" value="Questin_oxidase-like"/>
</dbReference>
<sequence>MSSTSPPTGVTIDPLTCRTSAFPELAPFIDPSSATTLANLLAENHASHHSFFNQKGMHNHSLHQLIADTTLKATPAQLERHYAYQQKHYLSSFSYNDRSKYDPHLSDTSGSGKGGSSITKISEGNWTAHLGDARYYWSYLHFFDRVVAQLGFREVLHRYVFSQEANEGEAKMIVRFYGGVIHALIHFGYGLEMVVKEVAAEGLAMAAATGASHAWLFELDWLKKGASVREEKKGLLELVREVQMDDRLSVDRLGLKEEESSLPDKPFEEGSGRGVIQEYVDRWAAIADGKIDLETAMSDLALLSALLLGAVPRQADGKAYKHDFFLMHLNNAHLFTSLYLDLFADSPQLQRTFLRALLAQFIYYYVCRGRPAFTTSNFITEHEASADLAWEQLFADARENVDEHLPKAVRALYVFEQRYTGSQGKLLESGLLQGGGQDWAGGEASVWKLTAMQLVRMHRGELQPSQYDSEAEREKGESIGSHQEFWSFEAFF</sequence>
<evidence type="ECO:0008006" key="4">
    <source>
        <dbReference type="Google" id="ProtNLM"/>
    </source>
</evidence>
<accession>V5F1I3</accession>
<name>V5F1I3_KALBG</name>
<reference evidence="3" key="1">
    <citation type="journal article" date="2013" name="Genome Announc.">
        <title>Draft genome sequence of Pseudozyma brasiliensis sp. nov. strain GHG001, a high producer of endo-1,4-xylanase isolated from an insect pest of sugarcane.</title>
        <authorList>
            <person name="Oliveira J.V.D.C."/>
            <person name="dos Santos R.A.C."/>
            <person name="Borges T.A."/>
            <person name="Riano-Pachon D.M."/>
            <person name="Goldman G.H."/>
        </authorList>
    </citation>
    <scope>NUCLEOTIDE SEQUENCE [LARGE SCALE GENOMIC DNA]</scope>
    <source>
        <strain evidence="3">GHG001</strain>
    </source>
</reference>